<dbReference type="HOGENOM" id="CLU_1263318_0_0_1"/>
<accession>A0A0E0KQD0</accession>
<dbReference type="EnsemblPlants" id="OPUNC04G09990.5">
    <property type="protein sequence ID" value="OPUNC04G09990.5"/>
    <property type="gene ID" value="OPUNC04G09990"/>
</dbReference>
<keyword evidence="3" id="KW-1185">Reference proteome</keyword>
<evidence type="ECO:0000256" key="1">
    <source>
        <dbReference type="SAM" id="MobiDB-lite"/>
    </source>
</evidence>
<feature type="region of interest" description="Disordered" evidence="1">
    <location>
        <begin position="1"/>
        <end position="24"/>
    </location>
</feature>
<dbReference type="AlphaFoldDB" id="A0A0E0KQD0"/>
<dbReference type="Proteomes" id="UP000026962">
    <property type="component" value="Chromosome 4"/>
</dbReference>
<reference evidence="2" key="2">
    <citation type="submission" date="2018-05" db="EMBL/GenBank/DDBJ databases">
        <title>OpunRS2 (Oryza punctata Reference Sequence Version 2).</title>
        <authorList>
            <person name="Zhang J."/>
            <person name="Kudrna D."/>
            <person name="Lee S."/>
            <person name="Talag J."/>
            <person name="Welchert J."/>
            <person name="Wing R.A."/>
        </authorList>
    </citation>
    <scope>NUCLEOTIDE SEQUENCE [LARGE SCALE GENOMIC DNA]</scope>
</reference>
<evidence type="ECO:0000313" key="2">
    <source>
        <dbReference type="EnsemblPlants" id="OPUNC04G09990.5"/>
    </source>
</evidence>
<reference evidence="2" key="1">
    <citation type="submission" date="2015-04" db="UniProtKB">
        <authorList>
            <consortium name="EnsemblPlants"/>
        </authorList>
    </citation>
    <scope>IDENTIFICATION</scope>
</reference>
<organism evidence="2">
    <name type="scientific">Oryza punctata</name>
    <name type="common">Red rice</name>
    <dbReference type="NCBI Taxonomy" id="4537"/>
    <lineage>
        <taxon>Eukaryota</taxon>
        <taxon>Viridiplantae</taxon>
        <taxon>Streptophyta</taxon>
        <taxon>Embryophyta</taxon>
        <taxon>Tracheophyta</taxon>
        <taxon>Spermatophyta</taxon>
        <taxon>Magnoliopsida</taxon>
        <taxon>Liliopsida</taxon>
        <taxon>Poales</taxon>
        <taxon>Poaceae</taxon>
        <taxon>BOP clade</taxon>
        <taxon>Oryzoideae</taxon>
        <taxon>Oryzeae</taxon>
        <taxon>Oryzinae</taxon>
        <taxon>Oryza</taxon>
    </lineage>
</organism>
<sequence>MLLISSLSVPPTGEGAVATASGDGAAQTAAAARLERRRRRWGAGGKSIGAARVEGGNVERNGAELVGVDLVVDDLELLFGGADLAAAHATTGAALPPPVGAALSLPTAPPILFLPNRSGSDGWENELGVGGSGGLPELTRRRPLPLPIFVGALSTPNGGSGADRPQRCGLDLVHDGCVAVAGAGPVLVCGGCVTITGADPVLSLFPEGHGTRNCVGPEL</sequence>
<evidence type="ECO:0000313" key="3">
    <source>
        <dbReference type="Proteomes" id="UP000026962"/>
    </source>
</evidence>
<protein>
    <submittedName>
        <fullName evidence="2">Uncharacterized protein</fullName>
    </submittedName>
</protein>
<name>A0A0E0KQD0_ORYPU</name>
<dbReference type="Gramene" id="OPUNC04G09990.5">
    <property type="protein sequence ID" value="OPUNC04G09990.5"/>
    <property type="gene ID" value="OPUNC04G09990"/>
</dbReference>
<proteinExistence type="predicted"/>